<accession>R0MN79</accession>
<evidence type="ECO:0000313" key="2">
    <source>
        <dbReference type="EMBL" id="EOB14318.1"/>
    </source>
</evidence>
<dbReference type="STRING" id="578461.R0MN79"/>
<keyword evidence="3" id="KW-1185">Reference proteome</keyword>
<dbReference type="GO" id="GO:0006398">
    <property type="term" value="P:mRNA 3'-end processing by stem-loop binding and cleavage"/>
    <property type="evidence" value="ECO:0007669"/>
    <property type="project" value="TreeGrafter"/>
</dbReference>
<evidence type="ECO:0000313" key="3">
    <source>
        <dbReference type="Proteomes" id="UP000016927"/>
    </source>
</evidence>
<feature type="domain" description="Sm" evidence="1">
    <location>
        <begin position="4"/>
        <end position="71"/>
    </location>
</feature>
<dbReference type="InterPro" id="IPR001163">
    <property type="entry name" value="Sm_dom_euk/arc"/>
</dbReference>
<dbReference type="Proteomes" id="UP000016927">
    <property type="component" value="Unassembled WGS sequence"/>
</dbReference>
<dbReference type="GO" id="GO:0071208">
    <property type="term" value="F:histone pre-mRNA DCP binding"/>
    <property type="evidence" value="ECO:0007669"/>
    <property type="project" value="TreeGrafter"/>
</dbReference>
<dbReference type="InterPro" id="IPR047575">
    <property type="entry name" value="Sm"/>
</dbReference>
<dbReference type="GO" id="GO:0032991">
    <property type="term" value="C:protein-containing complex"/>
    <property type="evidence" value="ECO:0007669"/>
    <property type="project" value="UniProtKB-ARBA"/>
</dbReference>
<dbReference type="Gene3D" id="2.30.30.100">
    <property type="match status" value="1"/>
</dbReference>
<dbReference type="PROSITE" id="PS52002">
    <property type="entry name" value="SM"/>
    <property type="match status" value="1"/>
</dbReference>
<organism evidence="2 3">
    <name type="scientific">Nosema bombycis (strain CQ1 / CVCC 102059)</name>
    <name type="common">Microsporidian parasite</name>
    <name type="synonym">Pebrine of silkworm</name>
    <dbReference type="NCBI Taxonomy" id="578461"/>
    <lineage>
        <taxon>Eukaryota</taxon>
        <taxon>Fungi</taxon>
        <taxon>Fungi incertae sedis</taxon>
        <taxon>Microsporidia</taxon>
        <taxon>Nosematidae</taxon>
        <taxon>Nosema</taxon>
    </lineage>
</organism>
<dbReference type="GO" id="GO:0071209">
    <property type="term" value="F:U7 snRNA binding"/>
    <property type="evidence" value="ECO:0007669"/>
    <property type="project" value="TreeGrafter"/>
</dbReference>
<name>R0MN79_NOSB1</name>
<dbReference type="InterPro" id="IPR010920">
    <property type="entry name" value="LSM_dom_sf"/>
</dbReference>
<dbReference type="PANTHER" id="PTHR21196:SF1">
    <property type="entry name" value="U7 SNRNA-ASSOCIATED SM-LIKE PROTEIN LSM10"/>
    <property type="match status" value="1"/>
</dbReference>
<dbReference type="SUPFAM" id="SSF50182">
    <property type="entry name" value="Sm-like ribonucleoproteins"/>
    <property type="match status" value="1"/>
</dbReference>
<dbReference type="InterPro" id="IPR052840">
    <property type="entry name" value="U7_snRNA_Sm-like"/>
</dbReference>
<protein>
    <recommendedName>
        <fullName evidence="1">Sm domain-containing protein</fullName>
    </recommendedName>
</protein>
<reference evidence="2 3" key="1">
    <citation type="journal article" date="2013" name="BMC Genomics">
        <title>Comparative genomics of parasitic silkworm microsporidia reveal an association between genome expansion and host adaptation.</title>
        <authorList>
            <person name="Pan G."/>
            <person name="Xu J."/>
            <person name="Li T."/>
            <person name="Xia Q."/>
            <person name="Liu S.L."/>
            <person name="Zhang G."/>
            <person name="Li S."/>
            <person name="Li C."/>
            <person name="Liu H."/>
            <person name="Yang L."/>
            <person name="Liu T."/>
            <person name="Zhang X."/>
            <person name="Wu Z."/>
            <person name="Fan W."/>
            <person name="Dang X."/>
            <person name="Xiang H."/>
            <person name="Tao M."/>
            <person name="Li Y."/>
            <person name="Hu J."/>
            <person name="Li Z."/>
            <person name="Lin L."/>
            <person name="Luo J."/>
            <person name="Geng L."/>
            <person name="Wang L."/>
            <person name="Long M."/>
            <person name="Wan Y."/>
            <person name="He N."/>
            <person name="Zhang Z."/>
            <person name="Lu C."/>
            <person name="Keeling P.J."/>
            <person name="Wang J."/>
            <person name="Xiang Z."/>
            <person name="Zhou Z."/>
        </authorList>
    </citation>
    <scope>NUCLEOTIDE SEQUENCE [LARGE SCALE GENOMIC DNA]</scope>
    <source>
        <strain evidence="3">CQ1 / CVCC 102059</strain>
    </source>
</reference>
<sequence length="72" mass="8286">MKNGLVNFLKKLINESVSLETKDNLTIKGIIIKVDKFSNLHLKDVKIGDSNLEKLNIKGSNIRYIQFRENKI</sequence>
<dbReference type="GO" id="GO:0016604">
    <property type="term" value="C:nuclear body"/>
    <property type="evidence" value="ECO:0007669"/>
    <property type="project" value="TreeGrafter"/>
</dbReference>
<evidence type="ECO:0000259" key="1">
    <source>
        <dbReference type="PROSITE" id="PS52002"/>
    </source>
</evidence>
<dbReference type="AlphaFoldDB" id="R0MN79"/>
<gene>
    <name evidence="2" type="ORF">NBO_29g0002</name>
</gene>
<dbReference type="OrthoDB" id="2190807at2759"/>
<dbReference type="Pfam" id="PF01423">
    <property type="entry name" value="LSM"/>
    <property type="match status" value="1"/>
</dbReference>
<proteinExistence type="predicted"/>
<dbReference type="VEuPathDB" id="MicrosporidiaDB:NBO_29g0002"/>
<dbReference type="SMART" id="SM00651">
    <property type="entry name" value="Sm"/>
    <property type="match status" value="1"/>
</dbReference>
<dbReference type="PANTHER" id="PTHR21196">
    <property type="entry name" value="U7 SNRNA-ASSOCIATED SM-LIKE PROTEIN LSM10"/>
    <property type="match status" value="1"/>
</dbReference>
<dbReference type="HOGENOM" id="CLU_2722836_0_0_1"/>
<dbReference type="GO" id="GO:0071254">
    <property type="term" value="C:cytoplasmic U snRNP body"/>
    <property type="evidence" value="ECO:0007669"/>
    <property type="project" value="TreeGrafter"/>
</dbReference>
<dbReference type="EMBL" id="KB908937">
    <property type="protein sequence ID" value="EOB14318.1"/>
    <property type="molecule type" value="Genomic_DNA"/>
</dbReference>